<evidence type="ECO:0008006" key="4">
    <source>
        <dbReference type="Google" id="ProtNLM"/>
    </source>
</evidence>
<reference evidence="2 3" key="1">
    <citation type="submission" date="2018-09" db="EMBL/GenBank/DDBJ databases">
        <title>Rhizobium sp. MAE2-X.</title>
        <authorList>
            <person name="Lee Y."/>
            <person name="Jeon C.O."/>
        </authorList>
    </citation>
    <scope>NUCLEOTIDE SEQUENCE [LARGE SCALE GENOMIC DNA]</scope>
    <source>
        <strain evidence="2 3">MAE2-X</strain>
    </source>
</reference>
<dbReference type="RefSeq" id="WP_203016982.1">
    <property type="nucleotide sequence ID" value="NZ_CP032405.1"/>
</dbReference>
<feature type="transmembrane region" description="Helical" evidence="1">
    <location>
        <begin position="227"/>
        <end position="245"/>
    </location>
</feature>
<keyword evidence="1" id="KW-0472">Membrane</keyword>
<feature type="transmembrane region" description="Helical" evidence="1">
    <location>
        <begin position="157"/>
        <end position="176"/>
    </location>
</feature>
<keyword evidence="1" id="KW-1133">Transmembrane helix</keyword>
<gene>
    <name evidence="2" type="ORF">D4A92_20575</name>
</gene>
<evidence type="ECO:0000256" key="1">
    <source>
        <dbReference type="SAM" id="Phobius"/>
    </source>
</evidence>
<protein>
    <recommendedName>
        <fullName evidence="4">Pentapeptide repeat-containing protein</fullName>
    </recommendedName>
</protein>
<accession>A0ABX7F0F5</accession>
<dbReference type="Proteomes" id="UP000596351">
    <property type="component" value="Chromosome"/>
</dbReference>
<dbReference type="Pfam" id="PF13599">
    <property type="entry name" value="Pentapeptide_4"/>
    <property type="match status" value="1"/>
</dbReference>
<sequence>MKNAKFYHCRFVDCIFSGCYMKDSEFVHCEFVGCHFEICTTTGIVLKDSTIEHAEFLRCVIPYDQLSAAMTDKHSANDVMLLNCAAEAHRIARWREAPQFLIGHNIEKRKFWRKMIIAEDPYYKKYSFLSRARAFFRLIVSSAGSVVFGDVTSIFRLFVVGFFLIFIICPSVIVFLDENSSVNGESGLYVYIKYYFSYLYTSINLAIGTALKAEYDPAIEYREMVELGFRVFVVLYLAILANFLTKLMGRGPKW</sequence>
<dbReference type="EMBL" id="CP032405">
    <property type="protein sequence ID" value="QRF53675.1"/>
    <property type="molecule type" value="Genomic_DNA"/>
</dbReference>
<organism evidence="2 3">
    <name type="scientific">Rhizobium rosettiformans</name>
    <dbReference type="NCBI Taxonomy" id="1368430"/>
    <lineage>
        <taxon>Bacteria</taxon>
        <taxon>Pseudomonadati</taxon>
        <taxon>Pseudomonadota</taxon>
        <taxon>Alphaproteobacteria</taxon>
        <taxon>Hyphomicrobiales</taxon>
        <taxon>Rhizobiaceae</taxon>
        <taxon>Rhizobium/Agrobacterium group</taxon>
        <taxon>Rhizobium</taxon>
    </lineage>
</organism>
<evidence type="ECO:0000313" key="3">
    <source>
        <dbReference type="Proteomes" id="UP000596351"/>
    </source>
</evidence>
<dbReference type="SUPFAM" id="SSF141571">
    <property type="entry name" value="Pentapeptide repeat-like"/>
    <property type="match status" value="1"/>
</dbReference>
<dbReference type="InterPro" id="IPR001646">
    <property type="entry name" value="5peptide_repeat"/>
</dbReference>
<keyword evidence="3" id="KW-1185">Reference proteome</keyword>
<proteinExistence type="predicted"/>
<feature type="transmembrane region" description="Helical" evidence="1">
    <location>
        <begin position="188"/>
        <end position="207"/>
    </location>
</feature>
<dbReference type="Gene3D" id="2.160.20.80">
    <property type="entry name" value="E3 ubiquitin-protein ligase SopA"/>
    <property type="match status" value="1"/>
</dbReference>
<feature type="transmembrane region" description="Helical" evidence="1">
    <location>
        <begin position="134"/>
        <end position="151"/>
    </location>
</feature>
<evidence type="ECO:0000313" key="2">
    <source>
        <dbReference type="EMBL" id="QRF53675.1"/>
    </source>
</evidence>
<keyword evidence="1" id="KW-0812">Transmembrane</keyword>
<name>A0ABX7F0F5_9HYPH</name>